<dbReference type="Proteomes" id="UP000035720">
    <property type="component" value="Unassembled WGS sequence"/>
</dbReference>
<evidence type="ECO:0000256" key="1">
    <source>
        <dbReference type="SAM" id="MobiDB-lite"/>
    </source>
</evidence>
<reference evidence="2 3" key="1">
    <citation type="journal article" date="2013" name="ISME J.">
        <title>A metabolic model for members of the genus Tetrasphaera involved in enhanced biological phosphorus removal.</title>
        <authorList>
            <person name="Kristiansen R."/>
            <person name="Nguyen H.T.T."/>
            <person name="Saunders A.M."/>
            <person name="Nielsen J.L."/>
            <person name="Wimmer R."/>
            <person name="Le V.Q."/>
            <person name="McIlroy S.J."/>
            <person name="Petrovski S."/>
            <person name="Seviour R.J."/>
            <person name="Calteau A."/>
            <person name="Nielsen K.L."/>
            <person name="Nielsen P.H."/>
        </authorList>
    </citation>
    <scope>NUCLEOTIDE SEQUENCE [LARGE SCALE GENOMIC DNA]</scope>
    <source>
        <strain evidence="2 3">Ben 74</strain>
    </source>
</reference>
<protein>
    <submittedName>
        <fullName evidence="2">Uncharacterized protein</fullName>
    </submittedName>
</protein>
<evidence type="ECO:0000313" key="3">
    <source>
        <dbReference type="Proteomes" id="UP000035720"/>
    </source>
</evidence>
<name>A0A077M6A6_9MICO</name>
<proteinExistence type="predicted"/>
<sequence>MARPVPRRPEPGLSPERLSRTTIRRMPPAHPSGRHTYGGGLGELDGLGERLSESPAPRASPTAPRRNRRTISRTADHPKG</sequence>
<keyword evidence="3" id="KW-1185">Reference proteome</keyword>
<dbReference type="AlphaFoldDB" id="A0A077M6A6"/>
<feature type="compositionally biased region" description="Gly residues" evidence="1">
    <location>
        <begin position="36"/>
        <end position="45"/>
    </location>
</feature>
<accession>A0A077M6A6</accession>
<evidence type="ECO:0000313" key="2">
    <source>
        <dbReference type="EMBL" id="CCI52124.1"/>
    </source>
</evidence>
<dbReference type="EMBL" id="CAJC01000054">
    <property type="protein sequence ID" value="CCI52124.1"/>
    <property type="molecule type" value="Genomic_DNA"/>
</dbReference>
<feature type="region of interest" description="Disordered" evidence="1">
    <location>
        <begin position="1"/>
        <end position="80"/>
    </location>
</feature>
<gene>
    <name evidence="2" type="ORF">BN13_1470003</name>
</gene>
<comment type="caution">
    <text evidence="2">The sequence shown here is derived from an EMBL/GenBank/DDBJ whole genome shotgun (WGS) entry which is preliminary data.</text>
</comment>
<dbReference type="STRING" id="1193518.BN13_1470003"/>
<organism evidence="2 3">
    <name type="scientific">Nostocoides jenkinsii Ben 74</name>
    <dbReference type="NCBI Taxonomy" id="1193518"/>
    <lineage>
        <taxon>Bacteria</taxon>
        <taxon>Bacillati</taxon>
        <taxon>Actinomycetota</taxon>
        <taxon>Actinomycetes</taxon>
        <taxon>Micrococcales</taxon>
        <taxon>Intrasporangiaceae</taxon>
        <taxon>Nostocoides</taxon>
    </lineage>
</organism>
<feature type="compositionally biased region" description="Low complexity" evidence="1">
    <location>
        <begin position="54"/>
        <end position="64"/>
    </location>
</feature>